<comment type="similarity">
    <text evidence="2">Belongs to the GILT family.</text>
</comment>
<feature type="signal peptide" evidence="9">
    <location>
        <begin position="1"/>
        <end position="24"/>
    </location>
</feature>
<evidence type="ECO:0000256" key="2">
    <source>
        <dbReference type="ARBA" id="ARBA00005679"/>
    </source>
</evidence>
<comment type="subcellular location">
    <subcellularLocation>
        <location evidence="1">Secreted</location>
    </subcellularLocation>
</comment>
<dbReference type="SUPFAM" id="SSF56059">
    <property type="entry name" value="Glutathione synthetase ATP-binding domain-like"/>
    <property type="match status" value="1"/>
</dbReference>
<dbReference type="SMR" id="A0A482XSP7"/>
<dbReference type="PANTHER" id="PTHR13234">
    <property type="entry name" value="GAMMA-INTERFERON INDUCIBLE LYSOSOMAL THIOL REDUCTASE GILT"/>
    <property type="match status" value="1"/>
</dbReference>
<gene>
    <name evidence="11" type="ORF">LSTR_LSTR011067</name>
</gene>
<keyword evidence="12" id="KW-1185">Reference proteome</keyword>
<evidence type="ECO:0000256" key="1">
    <source>
        <dbReference type="ARBA" id="ARBA00004613"/>
    </source>
</evidence>
<dbReference type="GO" id="GO:0005524">
    <property type="term" value="F:ATP binding"/>
    <property type="evidence" value="ECO:0007669"/>
    <property type="project" value="UniProtKB-KW"/>
</dbReference>
<dbReference type="GO" id="GO:0016671">
    <property type="term" value="F:oxidoreductase activity, acting on a sulfur group of donors, disulfide as acceptor"/>
    <property type="evidence" value="ECO:0007669"/>
    <property type="project" value="InterPro"/>
</dbReference>
<dbReference type="STRING" id="195883.A0A482XSP7"/>
<proteinExistence type="inferred from homology"/>
<dbReference type="Pfam" id="PF01071">
    <property type="entry name" value="GARS_A"/>
    <property type="match status" value="1"/>
</dbReference>
<dbReference type="PANTHER" id="PTHR13234:SF8">
    <property type="entry name" value="GAMMA-INTERFERON-INDUCIBLE LYSOSOMAL THIOL REDUCTASE"/>
    <property type="match status" value="1"/>
</dbReference>
<keyword evidence="3" id="KW-0964">Secreted</keyword>
<evidence type="ECO:0000259" key="10">
    <source>
        <dbReference type="Pfam" id="PF01071"/>
    </source>
</evidence>
<keyword evidence="4" id="KW-0436">Ligase</keyword>
<dbReference type="SMART" id="SM01209">
    <property type="entry name" value="GARS_A"/>
    <property type="match status" value="1"/>
</dbReference>
<dbReference type="InterPro" id="IPR020561">
    <property type="entry name" value="PRibGlycinamid_synth_ATP-grasp"/>
</dbReference>
<comment type="caution">
    <text evidence="11">The sequence shown here is derived from an EMBL/GenBank/DDBJ whole genome shotgun (WGS) entry which is preliminary data.</text>
</comment>
<evidence type="ECO:0000256" key="5">
    <source>
        <dbReference type="ARBA" id="ARBA00022729"/>
    </source>
</evidence>
<evidence type="ECO:0000256" key="8">
    <source>
        <dbReference type="ARBA" id="ARBA00023180"/>
    </source>
</evidence>
<keyword evidence="7" id="KW-0067">ATP-binding</keyword>
<feature type="domain" description="Phosphoribosylglycinamide synthetase ATP-grasp (A)" evidence="10">
    <location>
        <begin position="129"/>
        <end position="202"/>
    </location>
</feature>
<dbReference type="GO" id="GO:0016874">
    <property type="term" value="F:ligase activity"/>
    <property type="evidence" value="ECO:0007669"/>
    <property type="project" value="UniProtKB-KW"/>
</dbReference>
<feature type="chain" id="PRO_5019788607" description="Phosphoribosylglycinamide synthetase ATP-grasp (A) domain-containing protein" evidence="9">
    <location>
        <begin position="25"/>
        <end position="214"/>
    </location>
</feature>
<evidence type="ECO:0000256" key="3">
    <source>
        <dbReference type="ARBA" id="ARBA00022525"/>
    </source>
</evidence>
<evidence type="ECO:0000313" key="12">
    <source>
        <dbReference type="Proteomes" id="UP000291343"/>
    </source>
</evidence>
<dbReference type="Pfam" id="PF03227">
    <property type="entry name" value="GILT"/>
    <property type="match status" value="1"/>
</dbReference>
<organism evidence="11 12">
    <name type="scientific">Laodelphax striatellus</name>
    <name type="common">Small brown planthopper</name>
    <name type="synonym">Delphax striatella</name>
    <dbReference type="NCBI Taxonomy" id="195883"/>
    <lineage>
        <taxon>Eukaryota</taxon>
        <taxon>Metazoa</taxon>
        <taxon>Ecdysozoa</taxon>
        <taxon>Arthropoda</taxon>
        <taxon>Hexapoda</taxon>
        <taxon>Insecta</taxon>
        <taxon>Pterygota</taxon>
        <taxon>Neoptera</taxon>
        <taxon>Paraneoptera</taxon>
        <taxon>Hemiptera</taxon>
        <taxon>Auchenorrhyncha</taxon>
        <taxon>Fulgoroidea</taxon>
        <taxon>Delphacidae</taxon>
        <taxon>Criomorphinae</taxon>
        <taxon>Laodelphax</taxon>
    </lineage>
</organism>
<accession>A0A482XSP7</accession>
<protein>
    <recommendedName>
        <fullName evidence="10">Phosphoribosylglycinamide synthetase ATP-grasp (A) domain-containing protein</fullName>
    </recommendedName>
</protein>
<dbReference type="EMBL" id="QKKF02002176">
    <property type="protein sequence ID" value="RZF48509.1"/>
    <property type="molecule type" value="Genomic_DNA"/>
</dbReference>
<dbReference type="Proteomes" id="UP000291343">
    <property type="component" value="Unassembled WGS sequence"/>
</dbReference>
<dbReference type="InParanoid" id="A0A482XSP7"/>
<evidence type="ECO:0000256" key="7">
    <source>
        <dbReference type="ARBA" id="ARBA00022840"/>
    </source>
</evidence>
<keyword evidence="6" id="KW-0547">Nucleotide-binding</keyword>
<keyword evidence="8" id="KW-0325">Glycoprotein</keyword>
<sequence length="214" mass="23920">MISKHSCRLLLMACMLLQLYNVHSIEVVKVTVFYETLCPDSIDFFVGQIPLALRELRKHIRFDLVPYGHAKQNYTEGQWSFTCQHGKKECRYNKLHACFIKKEKSKNKLLPLLTCLIKHTDEVRYLKKVLAFTDGTEVQVMPPAQDHKRALDGDKGGMTGGMGAYCPCPYLSGDGVEGVKQIILQPVVDRLRKDGTPFVGELSGVCGEGSSSAP</sequence>
<dbReference type="InterPro" id="IPR004911">
    <property type="entry name" value="Interferon-induced_GILT"/>
</dbReference>
<evidence type="ECO:0000256" key="4">
    <source>
        <dbReference type="ARBA" id="ARBA00022598"/>
    </source>
</evidence>
<reference evidence="11 12" key="1">
    <citation type="journal article" date="2017" name="Gigascience">
        <title>Genome sequence of the small brown planthopper, Laodelphax striatellus.</title>
        <authorList>
            <person name="Zhu J."/>
            <person name="Jiang F."/>
            <person name="Wang X."/>
            <person name="Yang P."/>
            <person name="Bao Y."/>
            <person name="Zhao W."/>
            <person name="Wang W."/>
            <person name="Lu H."/>
            <person name="Wang Q."/>
            <person name="Cui N."/>
            <person name="Li J."/>
            <person name="Chen X."/>
            <person name="Luo L."/>
            <person name="Yu J."/>
            <person name="Kang L."/>
            <person name="Cui F."/>
        </authorList>
    </citation>
    <scope>NUCLEOTIDE SEQUENCE [LARGE SCALE GENOMIC DNA]</scope>
    <source>
        <strain evidence="11">Lst14</strain>
    </source>
</reference>
<dbReference type="Gene3D" id="3.30.470.20">
    <property type="entry name" value="ATP-grasp fold, B domain"/>
    <property type="match status" value="1"/>
</dbReference>
<evidence type="ECO:0000313" key="11">
    <source>
        <dbReference type="EMBL" id="RZF48509.1"/>
    </source>
</evidence>
<dbReference type="AlphaFoldDB" id="A0A482XSP7"/>
<name>A0A482XSP7_LAOST</name>
<evidence type="ECO:0000256" key="9">
    <source>
        <dbReference type="SAM" id="SignalP"/>
    </source>
</evidence>
<evidence type="ECO:0000256" key="6">
    <source>
        <dbReference type="ARBA" id="ARBA00022741"/>
    </source>
</evidence>
<keyword evidence="5 9" id="KW-0732">Signal</keyword>
<dbReference type="OrthoDB" id="958254at2759"/>
<dbReference type="GO" id="GO:0005576">
    <property type="term" value="C:extracellular region"/>
    <property type="evidence" value="ECO:0007669"/>
    <property type="project" value="UniProtKB-SubCell"/>
</dbReference>